<keyword evidence="5" id="KW-1185">Reference proteome</keyword>
<keyword evidence="2" id="KW-0472">Membrane</keyword>
<feature type="domain" description="HTH LytTR-type" evidence="3">
    <location>
        <begin position="196"/>
        <end position="284"/>
    </location>
</feature>
<dbReference type="RefSeq" id="WP_267653547.1">
    <property type="nucleotide sequence ID" value="NZ_JAOVZR010000001.1"/>
</dbReference>
<dbReference type="PROSITE" id="PS50930">
    <property type="entry name" value="HTH_LYTTR"/>
    <property type="match status" value="1"/>
</dbReference>
<evidence type="ECO:0000256" key="1">
    <source>
        <dbReference type="SAM" id="MobiDB-lite"/>
    </source>
</evidence>
<evidence type="ECO:0000313" key="4">
    <source>
        <dbReference type="EMBL" id="MCY0147956.1"/>
    </source>
</evidence>
<proteinExistence type="predicted"/>
<dbReference type="Proteomes" id="UP001073227">
    <property type="component" value="Unassembled WGS sequence"/>
</dbReference>
<evidence type="ECO:0000256" key="2">
    <source>
        <dbReference type="SAM" id="Phobius"/>
    </source>
</evidence>
<organism evidence="4 5">
    <name type="scientific">Hoeflea algicola</name>
    <dbReference type="NCBI Taxonomy" id="2983763"/>
    <lineage>
        <taxon>Bacteria</taxon>
        <taxon>Pseudomonadati</taxon>
        <taxon>Pseudomonadota</taxon>
        <taxon>Alphaproteobacteria</taxon>
        <taxon>Hyphomicrobiales</taxon>
        <taxon>Rhizobiaceae</taxon>
        <taxon>Hoeflea</taxon>
    </lineage>
</organism>
<evidence type="ECO:0000313" key="5">
    <source>
        <dbReference type="Proteomes" id="UP001073227"/>
    </source>
</evidence>
<keyword evidence="2" id="KW-0812">Transmembrane</keyword>
<name>A0ABT3Z847_9HYPH</name>
<feature type="transmembrane region" description="Helical" evidence="2">
    <location>
        <begin position="21"/>
        <end position="39"/>
    </location>
</feature>
<gene>
    <name evidence="4" type="ORF">OEG84_09605</name>
</gene>
<dbReference type="SMART" id="SM00850">
    <property type="entry name" value="LytTR"/>
    <property type="match status" value="1"/>
</dbReference>
<dbReference type="InterPro" id="IPR007492">
    <property type="entry name" value="LytTR_DNA-bd_dom"/>
</dbReference>
<feature type="transmembrane region" description="Helical" evidence="2">
    <location>
        <begin position="88"/>
        <end position="110"/>
    </location>
</feature>
<evidence type="ECO:0000259" key="3">
    <source>
        <dbReference type="PROSITE" id="PS50930"/>
    </source>
</evidence>
<dbReference type="EMBL" id="JAOVZR010000001">
    <property type="protein sequence ID" value="MCY0147956.1"/>
    <property type="molecule type" value="Genomic_DNA"/>
</dbReference>
<dbReference type="Pfam" id="PF04397">
    <property type="entry name" value="LytTR"/>
    <property type="match status" value="1"/>
</dbReference>
<feature type="transmembrane region" description="Helical" evidence="2">
    <location>
        <begin position="122"/>
        <end position="141"/>
    </location>
</feature>
<feature type="transmembrane region" description="Helical" evidence="2">
    <location>
        <begin position="51"/>
        <end position="76"/>
    </location>
</feature>
<sequence>MSDTLLQSTLRELRTLLSRPRLWLVFALVVGLFSLTGPFGTYERLPFHSRLGYWLSLHTGAWGCALVCVAFSDAALSRRVAHRMIRMLIGAIVAALPIGVVITAINTAVIKAPFNLSQFGENALVALPISIGFCVLAWLSLSSGEDTNAARKHDADDTPASIASAPPEATITQTSVNRPDRPALLDRLPIAKRGSLIRLEVQDHYVLAVTDKGSELLLMRLGDAIVEAGAGQQIHRSHWVADRGVESITRQTGTNPRLMLHTSDGQTLPVSRSHTAAVRTRWAGRLNR</sequence>
<comment type="caution">
    <text evidence="4">The sequence shown here is derived from an EMBL/GenBank/DDBJ whole genome shotgun (WGS) entry which is preliminary data.</text>
</comment>
<feature type="region of interest" description="Disordered" evidence="1">
    <location>
        <begin position="149"/>
        <end position="174"/>
    </location>
</feature>
<protein>
    <submittedName>
        <fullName evidence="4">LytTR family transcriptional regulator</fullName>
    </submittedName>
</protein>
<accession>A0ABT3Z847</accession>
<reference evidence="4" key="1">
    <citation type="submission" date="2022-10" db="EMBL/GenBank/DDBJ databases">
        <title>Hoeflea sp. G2-23, isolated from marine algae.</title>
        <authorList>
            <person name="Kristyanto S."/>
            <person name="Kim J.M."/>
            <person name="Jeon C.O."/>
        </authorList>
    </citation>
    <scope>NUCLEOTIDE SEQUENCE</scope>
    <source>
        <strain evidence="4">G2-23</strain>
    </source>
</reference>
<keyword evidence="2" id="KW-1133">Transmembrane helix</keyword>